<dbReference type="AlphaFoldDB" id="A0A9D2NBW4"/>
<dbReference type="EMBL" id="DWWS01000013">
    <property type="protein sequence ID" value="HJC22586.1"/>
    <property type="molecule type" value="Genomic_DNA"/>
</dbReference>
<evidence type="ECO:0000313" key="1">
    <source>
        <dbReference type="EMBL" id="HJC22586.1"/>
    </source>
</evidence>
<proteinExistence type="predicted"/>
<dbReference type="Proteomes" id="UP000823891">
    <property type="component" value="Unassembled WGS sequence"/>
</dbReference>
<accession>A0A9D2NBW4</accession>
<comment type="caution">
    <text evidence="1">The sequence shown here is derived from an EMBL/GenBank/DDBJ whole genome shotgun (WGS) entry which is preliminary data.</text>
</comment>
<gene>
    <name evidence="1" type="ORF">H9761_02635</name>
</gene>
<name>A0A9D2NBW4_9FIRM</name>
<evidence type="ECO:0000313" key="2">
    <source>
        <dbReference type="Proteomes" id="UP000823891"/>
    </source>
</evidence>
<reference evidence="1" key="1">
    <citation type="journal article" date="2021" name="PeerJ">
        <title>Extensive microbial diversity within the chicken gut microbiome revealed by metagenomics and culture.</title>
        <authorList>
            <person name="Gilroy R."/>
            <person name="Ravi A."/>
            <person name="Getino M."/>
            <person name="Pursley I."/>
            <person name="Horton D.L."/>
            <person name="Alikhan N.F."/>
            <person name="Baker D."/>
            <person name="Gharbi K."/>
            <person name="Hall N."/>
            <person name="Watson M."/>
            <person name="Adriaenssens E.M."/>
            <person name="Foster-Nyarko E."/>
            <person name="Jarju S."/>
            <person name="Secka A."/>
            <person name="Antonio M."/>
            <person name="Oren A."/>
            <person name="Chaudhuri R.R."/>
            <person name="La Ragione R."/>
            <person name="Hildebrand F."/>
            <person name="Pallen M.J."/>
        </authorList>
    </citation>
    <scope>NUCLEOTIDE SEQUENCE</scope>
    <source>
        <strain evidence="1">USAMLcec2-132</strain>
    </source>
</reference>
<sequence>MKNFQRKNPWLSLCGLNCGLCPMQLNGSCGGCGFGSQSCPLARCSLAHGKPEYCIECSEYPCEKYEHIDEYDSFITHQNQKADLEKLRHWGEDRYCEEQIKKRELLERLLVEYNDGRKKTMFCLAANLLETEELIRSLEEADARTKGLPQKARAAYMAQLLQDCAEKRGILLKLRKKGKR</sequence>
<protein>
    <submittedName>
        <fullName evidence="1">DUF3795 domain-containing protein</fullName>
    </submittedName>
</protein>
<reference evidence="1" key="2">
    <citation type="submission" date="2021-04" db="EMBL/GenBank/DDBJ databases">
        <authorList>
            <person name="Gilroy R."/>
        </authorList>
    </citation>
    <scope>NUCLEOTIDE SEQUENCE</scope>
    <source>
        <strain evidence="1">USAMLcec2-132</strain>
    </source>
</reference>
<organism evidence="1 2">
    <name type="scientific">Candidatus Eisenbergiella merdavium</name>
    <dbReference type="NCBI Taxonomy" id="2838551"/>
    <lineage>
        <taxon>Bacteria</taxon>
        <taxon>Bacillati</taxon>
        <taxon>Bacillota</taxon>
        <taxon>Clostridia</taxon>
        <taxon>Lachnospirales</taxon>
        <taxon>Lachnospiraceae</taxon>
        <taxon>Eisenbergiella</taxon>
    </lineage>
</organism>